<comment type="caution">
    <text evidence="1">The sequence shown here is derived from an EMBL/GenBank/DDBJ whole genome shotgun (WGS) entry which is preliminary data.</text>
</comment>
<dbReference type="Proteomes" id="UP000237144">
    <property type="component" value="Unassembled WGS sequence"/>
</dbReference>
<proteinExistence type="predicted"/>
<gene>
    <name evidence="1" type="ORF">BMF94_3991</name>
</gene>
<dbReference type="AlphaFoldDB" id="A0A2S5B8C4"/>
<name>A0A2S5B8C4_9BASI</name>
<accession>A0A2S5B8C4</accession>
<keyword evidence="2" id="KW-1185">Reference proteome</keyword>
<dbReference type="EMBL" id="PJQD01000043">
    <property type="protein sequence ID" value="POY73005.1"/>
    <property type="molecule type" value="Genomic_DNA"/>
</dbReference>
<reference evidence="1 2" key="1">
    <citation type="journal article" date="2018" name="Front. Microbiol.">
        <title>Prospects for Fungal Bioremediation of Acidic Radioactive Waste Sites: Characterization and Genome Sequence of Rhodotorula taiwanensis MD1149.</title>
        <authorList>
            <person name="Tkavc R."/>
            <person name="Matrosova V.Y."/>
            <person name="Grichenko O.E."/>
            <person name="Gostincar C."/>
            <person name="Volpe R.P."/>
            <person name="Klimenkova P."/>
            <person name="Gaidamakova E.K."/>
            <person name="Zhou C.E."/>
            <person name="Stewart B.J."/>
            <person name="Lyman M.G."/>
            <person name="Malfatti S.A."/>
            <person name="Rubinfeld B."/>
            <person name="Courtot M."/>
            <person name="Singh J."/>
            <person name="Dalgard C.L."/>
            <person name="Hamilton T."/>
            <person name="Frey K.G."/>
            <person name="Gunde-Cimerman N."/>
            <person name="Dugan L."/>
            <person name="Daly M.J."/>
        </authorList>
    </citation>
    <scope>NUCLEOTIDE SEQUENCE [LARGE SCALE GENOMIC DNA]</scope>
    <source>
        <strain evidence="1 2">MD1149</strain>
    </source>
</reference>
<evidence type="ECO:0000313" key="2">
    <source>
        <dbReference type="Proteomes" id="UP000237144"/>
    </source>
</evidence>
<sequence>MSGSPQLPPPPGSHALGLALHPGADPALVPDTIYNCQNKVTLCGPTGQLQAFAAINFFIERKQEWRWESDGHEHSLRQERVSMLFAGLPALAVLKTAAALDFNVPHHSSLCEALWYRLALETEEVPVLMTVFPAPTSFGEVLLSDIREQANDWRGQSGAAGPEQIVRLPRMARQSRPDHVYWQAPTFAFECSVVLPEVGKEVLEGQLTPENADRTVGRVAKFGHPCGTHVSADGLAHQFVDAAIHLGKLLELTEGGRHGKEQAKNALCAEMLRILLIRDLEETYGPESSEYRLDQVHYAAANLIPNSLVRERLRRSLTSHLDDASTRTYLAGRFTSKYCGGDHPRLFVPGVKEEAYKRGVINECREALEWFSGKDVVISLDQLSALTTSPH</sequence>
<organism evidence="1 2">
    <name type="scientific">Rhodotorula taiwanensis</name>
    <dbReference type="NCBI Taxonomy" id="741276"/>
    <lineage>
        <taxon>Eukaryota</taxon>
        <taxon>Fungi</taxon>
        <taxon>Dikarya</taxon>
        <taxon>Basidiomycota</taxon>
        <taxon>Pucciniomycotina</taxon>
        <taxon>Microbotryomycetes</taxon>
        <taxon>Sporidiobolales</taxon>
        <taxon>Sporidiobolaceae</taxon>
        <taxon>Rhodotorula</taxon>
    </lineage>
</organism>
<evidence type="ECO:0000313" key="1">
    <source>
        <dbReference type="EMBL" id="POY73005.1"/>
    </source>
</evidence>
<protein>
    <submittedName>
        <fullName evidence="1">Uncharacterized protein</fullName>
    </submittedName>
</protein>